<dbReference type="Proteomes" id="UP000306409">
    <property type="component" value="Chromosome"/>
</dbReference>
<dbReference type="SMART" id="SM00834">
    <property type="entry name" value="CxxC_CXXC_SSSS"/>
    <property type="match status" value="1"/>
</dbReference>
<dbReference type="Gene3D" id="2.20.28.30">
    <property type="entry name" value="RNA polymerase ii, chain L"/>
    <property type="match status" value="1"/>
</dbReference>
<dbReference type="Pfam" id="PF09723">
    <property type="entry name" value="Zn_ribbon_8"/>
    <property type="match status" value="1"/>
</dbReference>
<dbReference type="EMBL" id="CP061336">
    <property type="protein sequence ID" value="QNU67566.1"/>
    <property type="molecule type" value="Genomic_DNA"/>
</dbReference>
<accession>A0A4U7JFM3</accession>
<reference evidence="2 3" key="1">
    <citation type="submission" date="2020-09" db="EMBL/GenBank/DDBJ databases">
        <title>Characterization and genome sequencing of Ruminiclostridium sp. nov. MA18.</title>
        <authorList>
            <person name="Rettenmaier R."/>
            <person name="Kowollik M.-L."/>
            <person name="Liebl W."/>
            <person name="Zverlov V."/>
        </authorList>
    </citation>
    <scope>NUCLEOTIDE SEQUENCE [LARGE SCALE GENOMIC DNA]</scope>
    <source>
        <strain evidence="2 3">MA18</strain>
    </source>
</reference>
<keyword evidence="3" id="KW-1185">Reference proteome</keyword>
<dbReference type="OrthoDB" id="9813321at2"/>
<sequence>MPFYDLKCSKCGNEFNIMAKMSERENKQINCPECGSNDLEAVFKNINIIQSRKSSDGDCPNKHVCGGCCGH</sequence>
<name>A0A4U7JFM3_9FIRM</name>
<dbReference type="KEGG" id="rher:EHE19_003350"/>
<feature type="domain" description="Putative regulatory protein FmdB zinc ribbon" evidence="1">
    <location>
        <begin position="1"/>
        <end position="44"/>
    </location>
</feature>
<organism evidence="2 3">
    <name type="scientific">Ruminiclostridium herbifermentans</name>
    <dbReference type="NCBI Taxonomy" id="2488810"/>
    <lineage>
        <taxon>Bacteria</taxon>
        <taxon>Bacillati</taxon>
        <taxon>Bacillota</taxon>
        <taxon>Clostridia</taxon>
        <taxon>Eubacteriales</taxon>
        <taxon>Oscillospiraceae</taxon>
        <taxon>Ruminiclostridium</taxon>
    </lineage>
</organism>
<protein>
    <submittedName>
        <fullName evidence="2">Zinc ribbon domain-containing protein</fullName>
    </submittedName>
</protein>
<gene>
    <name evidence="2" type="ORF">EHE19_003350</name>
</gene>
<proteinExistence type="predicted"/>
<dbReference type="AlphaFoldDB" id="A0A4U7JFM3"/>
<dbReference type="NCBIfam" id="TIGR02605">
    <property type="entry name" value="CxxC_CxxC_SSSS"/>
    <property type="match status" value="1"/>
</dbReference>
<evidence type="ECO:0000313" key="2">
    <source>
        <dbReference type="EMBL" id="QNU67566.1"/>
    </source>
</evidence>
<dbReference type="RefSeq" id="WP_137697608.1">
    <property type="nucleotide sequence ID" value="NZ_CP061336.1"/>
</dbReference>
<evidence type="ECO:0000259" key="1">
    <source>
        <dbReference type="SMART" id="SM00834"/>
    </source>
</evidence>
<dbReference type="InterPro" id="IPR013429">
    <property type="entry name" value="Regulatory_FmdB_Zinc_ribbon"/>
</dbReference>
<evidence type="ECO:0000313" key="3">
    <source>
        <dbReference type="Proteomes" id="UP000306409"/>
    </source>
</evidence>